<comment type="caution">
    <text evidence="2">The sequence shown here is derived from an EMBL/GenBank/DDBJ whole genome shotgun (WGS) entry which is preliminary data.</text>
</comment>
<sequence length="173" mass="17264">MATQPASGTAGARIRPAVRPWTLVVVLLGLFLMHGGPAAAEGGCHGMMQATAAMGSPPARTPATTPSASSAAMAATAHAATPVSMAVRPSGHPEAAGGKAVVRADGTTGMRGALCLATTPRSEIPPPPIAATAFVLPAAVLLTWARPARDGTRRRGPPTGGRPLLLQVCVART</sequence>
<keyword evidence="1" id="KW-0812">Transmembrane</keyword>
<dbReference type="HOGENOM" id="CLU_1676802_0_0_11"/>
<keyword evidence="1" id="KW-1133">Transmembrane helix</keyword>
<dbReference type="PATRIC" id="fig|1352936.5.peg.4105"/>
<dbReference type="OrthoDB" id="4303620at2"/>
<accession>V6KCY9</accession>
<evidence type="ECO:0000313" key="3">
    <source>
        <dbReference type="Proteomes" id="UP000017984"/>
    </source>
</evidence>
<dbReference type="STRING" id="1352936.M878_19580"/>
<protein>
    <submittedName>
        <fullName evidence="2">Uncharacterized protein</fullName>
    </submittedName>
</protein>
<keyword evidence="3" id="KW-1185">Reference proteome</keyword>
<proteinExistence type="predicted"/>
<evidence type="ECO:0000256" key="1">
    <source>
        <dbReference type="SAM" id="Phobius"/>
    </source>
</evidence>
<organism evidence="2 3">
    <name type="scientific">Streptomyces roseochromogenus subsp. oscitans DS 12.976</name>
    <dbReference type="NCBI Taxonomy" id="1352936"/>
    <lineage>
        <taxon>Bacteria</taxon>
        <taxon>Bacillati</taxon>
        <taxon>Actinomycetota</taxon>
        <taxon>Actinomycetes</taxon>
        <taxon>Kitasatosporales</taxon>
        <taxon>Streptomycetaceae</taxon>
        <taxon>Streptomyces</taxon>
    </lineage>
</organism>
<keyword evidence="1" id="KW-0472">Membrane</keyword>
<dbReference type="Proteomes" id="UP000017984">
    <property type="component" value="Chromosome"/>
</dbReference>
<evidence type="ECO:0000313" key="2">
    <source>
        <dbReference type="EMBL" id="EST29957.1"/>
    </source>
</evidence>
<dbReference type="EMBL" id="AWQX01000170">
    <property type="protein sequence ID" value="EST29957.1"/>
    <property type="molecule type" value="Genomic_DNA"/>
</dbReference>
<reference evidence="2 3" key="1">
    <citation type="journal article" date="2014" name="Genome Announc.">
        <title>Draft Genome Sequence of Streptomyces roseochromogenes subsp. oscitans DS 12.976, Producer of the Aminocoumarin Antibiotic Clorobiocin.</title>
        <authorList>
            <person name="Ruckert C."/>
            <person name="Kalinowski J."/>
            <person name="Heide L."/>
            <person name="Apel A.K."/>
        </authorList>
    </citation>
    <scope>NUCLEOTIDE SEQUENCE [LARGE SCALE GENOMIC DNA]</scope>
    <source>
        <strain evidence="2 3">DS 12.976</strain>
    </source>
</reference>
<name>V6KCY9_STRRC</name>
<feature type="transmembrane region" description="Helical" evidence="1">
    <location>
        <begin position="128"/>
        <end position="145"/>
    </location>
</feature>
<dbReference type="AlphaFoldDB" id="V6KCY9"/>
<dbReference type="RefSeq" id="WP_023547854.1">
    <property type="nucleotide sequence ID" value="NZ_CM002285.1"/>
</dbReference>
<gene>
    <name evidence="2" type="ORF">M878_19580</name>
</gene>